<gene>
    <name evidence="4" type="ORF">H2200_009171</name>
</gene>
<keyword evidence="3" id="KW-0472">Membrane</keyword>
<dbReference type="Gene3D" id="1.10.630.10">
    <property type="entry name" value="Cytochrome P450"/>
    <property type="match status" value="1"/>
</dbReference>
<evidence type="ECO:0000256" key="2">
    <source>
        <dbReference type="ARBA" id="ARBA00023002"/>
    </source>
</evidence>
<dbReference type="Pfam" id="PF00067">
    <property type="entry name" value="p450"/>
    <property type="match status" value="1"/>
</dbReference>
<keyword evidence="3" id="KW-1133">Transmembrane helix</keyword>
<dbReference type="GO" id="GO:0004497">
    <property type="term" value="F:monooxygenase activity"/>
    <property type="evidence" value="ECO:0007669"/>
    <property type="project" value="InterPro"/>
</dbReference>
<reference evidence="4" key="1">
    <citation type="submission" date="2022-10" db="EMBL/GenBank/DDBJ databases">
        <title>Culturing micro-colonial fungi from biological soil crusts in the Mojave desert and describing Neophaeococcomyces mojavensis, and introducing the new genera and species Taxawa tesnikishii.</title>
        <authorList>
            <person name="Kurbessoian T."/>
            <person name="Stajich J.E."/>
        </authorList>
    </citation>
    <scope>NUCLEOTIDE SEQUENCE</scope>
    <source>
        <strain evidence="4">TK_41</strain>
    </source>
</reference>
<keyword evidence="3" id="KW-0812">Transmembrane</keyword>
<feature type="transmembrane region" description="Helical" evidence="3">
    <location>
        <begin position="12"/>
        <end position="30"/>
    </location>
</feature>
<dbReference type="SUPFAM" id="SSF48264">
    <property type="entry name" value="Cytochrome P450"/>
    <property type="match status" value="1"/>
</dbReference>
<dbReference type="InterPro" id="IPR002401">
    <property type="entry name" value="Cyt_P450_E_grp-I"/>
</dbReference>
<dbReference type="GO" id="GO:0016705">
    <property type="term" value="F:oxidoreductase activity, acting on paired donors, with incorporation or reduction of molecular oxygen"/>
    <property type="evidence" value="ECO:0007669"/>
    <property type="project" value="InterPro"/>
</dbReference>
<keyword evidence="5" id="KW-1185">Reference proteome</keyword>
<evidence type="ECO:0000256" key="3">
    <source>
        <dbReference type="SAM" id="Phobius"/>
    </source>
</evidence>
<name>A0AA38X3Q4_9EURO</name>
<organism evidence="4 5">
    <name type="scientific">Cladophialophora chaetospira</name>
    <dbReference type="NCBI Taxonomy" id="386627"/>
    <lineage>
        <taxon>Eukaryota</taxon>
        <taxon>Fungi</taxon>
        <taxon>Dikarya</taxon>
        <taxon>Ascomycota</taxon>
        <taxon>Pezizomycotina</taxon>
        <taxon>Eurotiomycetes</taxon>
        <taxon>Chaetothyriomycetidae</taxon>
        <taxon>Chaetothyriales</taxon>
        <taxon>Herpotrichiellaceae</taxon>
        <taxon>Cladophialophora</taxon>
    </lineage>
</organism>
<comment type="caution">
    <text evidence="4">The sequence shown here is derived from an EMBL/GenBank/DDBJ whole genome shotgun (WGS) entry which is preliminary data.</text>
</comment>
<sequence length="403" mass="44012">MSNIALKIAGLHASRWVAVALGVCLVAYIIKSPVLSKLLNDGGEGSFVRIAPNEIAVCDIDAVGQIHRVGTSFTKAAWYQNQSPTQTNDETCGVFGLRDPLKARERRKYFQQAGTKATVVKWEPIIVGIVDAAVSKIKRDAIRGKADIAKWFTMMAADVISSLAWGEPFDMVKGEKKPQLIKDIEAAMILGGLRLELPVLYFLLLWIPLPAVRRFMTLYVRLTEAGMRAVTNTKAAPKGSAKTLFSNMYPEDGKQPFPDSVMADEAGNLIIAGSDSKSEMAPTFTVFMTGRTQAYLNLSATAMTLTYLVYSVLSNPAIRDRLITEISSLSDSPGWEELESNKYLNNVIEEALRLHAPVPSSLPRNAPPEGAILGGYKIPGGTVCCSQAYTLHRDAKVYPDPEQ</sequence>
<dbReference type="GO" id="GO:0020037">
    <property type="term" value="F:heme binding"/>
    <property type="evidence" value="ECO:0007669"/>
    <property type="project" value="InterPro"/>
</dbReference>
<evidence type="ECO:0000256" key="1">
    <source>
        <dbReference type="ARBA" id="ARBA00010617"/>
    </source>
</evidence>
<dbReference type="PRINTS" id="PR00463">
    <property type="entry name" value="EP450I"/>
</dbReference>
<keyword evidence="2" id="KW-0560">Oxidoreductase</keyword>
<dbReference type="InterPro" id="IPR001128">
    <property type="entry name" value="Cyt_P450"/>
</dbReference>
<protein>
    <recommendedName>
        <fullName evidence="6">Cytochrome P450</fullName>
    </recommendedName>
</protein>
<dbReference type="GO" id="GO:0005506">
    <property type="term" value="F:iron ion binding"/>
    <property type="evidence" value="ECO:0007669"/>
    <property type="project" value="InterPro"/>
</dbReference>
<accession>A0AA38X3Q4</accession>
<dbReference type="EMBL" id="JAPDRK010000014">
    <property type="protein sequence ID" value="KAJ9606210.1"/>
    <property type="molecule type" value="Genomic_DNA"/>
</dbReference>
<evidence type="ECO:0000313" key="4">
    <source>
        <dbReference type="EMBL" id="KAJ9606210.1"/>
    </source>
</evidence>
<dbReference type="PANTHER" id="PTHR24305">
    <property type="entry name" value="CYTOCHROME P450"/>
    <property type="match status" value="1"/>
</dbReference>
<evidence type="ECO:0000313" key="5">
    <source>
        <dbReference type="Proteomes" id="UP001172673"/>
    </source>
</evidence>
<dbReference type="InterPro" id="IPR036396">
    <property type="entry name" value="Cyt_P450_sf"/>
</dbReference>
<comment type="similarity">
    <text evidence="1">Belongs to the cytochrome P450 family.</text>
</comment>
<dbReference type="PANTHER" id="PTHR24305:SF96">
    <property type="entry name" value="CYTOCHROME P450 MONOOXYGENASE STCB-RELATED"/>
    <property type="match status" value="1"/>
</dbReference>
<proteinExistence type="inferred from homology"/>
<evidence type="ECO:0008006" key="6">
    <source>
        <dbReference type="Google" id="ProtNLM"/>
    </source>
</evidence>
<dbReference type="Proteomes" id="UP001172673">
    <property type="component" value="Unassembled WGS sequence"/>
</dbReference>
<dbReference type="AlphaFoldDB" id="A0AA38X3Q4"/>
<dbReference type="InterPro" id="IPR050121">
    <property type="entry name" value="Cytochrome_P450_monoxygenase"/>
</dbReference>